<dbReference type="InterPro" id="IPR003448">
    <property type="entry name" value="Mopterin_biosynth_MoaE"/>
</dbReference>
<name>A0A094SGX6_9ZZZZ</name>
<dbReference type="CDD" id="cd00756">
    <property type="entry name" value="MoaE"/>
    <property type="match status" value="1"/>
</dbReference>
<dbReference type="GO" id="GO:0006777">
    <property type="term" value="P:Mo-molybdopterin cofactor biosynthetic process"/>
    <property type="evidence" value="ECO:0007669"/>
    <property type="project" value="InterPro"/>
</dbReference>
<accession>A0A094SGX6</accession>
<reference evidence="1" key="1">
    <citation type="submission" date="2014-06" db="EMBL/GenBank/DDBJ databases">
        <title>Key roles for freshwater Actinobacteria revealed by deep metagenomic sequencing.</title>
        <authorList>
            <person name="Ghai R."/>
            <person name="Mizuno C.M."/>
            <person name="Picazo A."/>
            <person name="Camacho A."/>
            <person name="Rodriguez-Valera F."/>
        </authorList>
    </citation>
    <scope>NUCLEOTIDE SEQUENCE</scope>
</reference>
<dbReference type="EMBL" id="JNSL01000058">
    <property type="protein sequence ID" value="KGA17583.1"/>
    <property type="molecule type" value="Genomic_DNA"/>
</dbReference>
<organism evidence="1">
    <name type="scientific">freshwater metagenome</name>
    <dbReference type="NCBI Taxonomy" id="449393"/>
    <lineage>
        <taxon>unclassified sequences</taxon>
        <taxon>metagenomes</taxon>
        <taxon>ecological metagenomes</taxon>
    </lineage>
</organism>
<protein>
    <submittedName>
        <fullName evidence="1">Molybdopterin biosynthesis MoaE protein</fullName>
    </submittedName>
</protein>
<dbReference type="SUPFAM" id="SSF54690">
    <property type="entry name" value="Molybdopterin synthase subunit MoaE"/>
    <property type="match status" value="1"/>
</dbReference>
<evidence type="ECO:0000313" key="1">
    <source>
        <dbReference type="EMBL" id="KGA17583.1"/>
    </source>
</evidence>
<dbReference type="Pfam" id="PF02391">
    <property type="entry name" value="MoaE"/>
    <property type="match status" value="1"/>
</dbReference>
<proteinExistence type="predicted"/>
<comment type="caution">
    <text evidence="1">The sequence shown here is derived from an EMBL/GenBank/DDBJ whole genome shotgun (WGS) entry which is preliminary data.</text>
</comment>
<dbReference type="Gene3D" id="3.90.1170.40">
    <property type="entry name" value="Molybdopterin biosynthesis MoaE subunit"/>
    <property type="match status" value="1"/>
</dbReference>
<gene>
    <name evidence="1" type="ORF">GM51_10060</name>
</gene>
<dbReference type="AlphaFoldDB" id="A0A094SGX6"/>
<dbReference type="InterPro" id="IPR036563">
    <property type="entry name" value="MoaE_sf"/>
</dbReference>
<dbReference type="PANTHER" id="PTHR23404">
    <property type="entry name" value="MOLYBDOPTERIN SYNTHASE RELATED"/>
    <property type="match status" value="1"/>
</dbReference>
<sequence length="140" mass="14875">MANVARAFVTTDVILVSELAAAVRSNTAGAIVTFSGDVRDNDHGRDVASLEYEAHPTAQNLLEKVASEIAARHEVLSVAVAHRHGPIPIGESALVAAVAAKHRKAAFEACADLVDEVKAQIPIWKHQVFADGTDEWVNCA</sequence>